<dbReference type="GO" id="GO:0015562">
    <property type="term" value="F:efflux transmembrane transporter activity"/>
    <property type="evidence" value="ECO:0007669"/>
    <property type="project" value="InterPro"/>
</dbReference>
<dbReference type="RefSeq" id="WP_182322181.1">
    <property type="nucleotide sequence ID" value="NZ_CP058554.1"/>
</dbReference>
<feature type="signal peptide" evidence="3">
    <location>
        <begin position="1"/>
        <end position="23"/>
    </location>
</feature>
<feature type="compositionally biased region" description="Low complexity" evidence="2">
    <location>
        <begin position="462"/>
        <end position="484"/>
    </location>
</feature>
<dbReference type="PANTHER" id="PTHR30203:SF24">
    <property type="entry name" value="BLR4935 PROTEIN"/>
    <property type="match status" value="1"/>
</dbReference>
<protein>
    <submittedName>
        <fullName evidence="4">TolC family protein</fullName>
    </submittedName>
</protein>
<organism evidence="4 5">
    <name type="scientific">Comamonas piscis</name>
    <dbReference type="NCBI Taxonomy" id="1562974"/>
    <lineage>
        <taxon>Bacteria</taxon>
        <taxon>Pseudomonadati</taxon>
        <taxon>Pseudomonadota</taxon>
        <taxon>Betaproteobacteria</taxon>
        <taxon>Burkholderiales</taxon>
        <taxon>Comamonadaceae</taxon>
        <taxon>Comamonas</taxon>
    </lineage>
</organism>
<dbReference type="SUPFAM" id="SSF56954">
    <property type="entry name" value="Outer membrane efflux proteins (OEP)"/>
    <property type="match status" value="1"/>
</dbReference>
<feature type="region of interest" description="Disordered" evidence="2">
    <location>
        <begin position="453"/>
        <end position="484"/>
    </location>
</feature>
<proteinExistence type="predicted"/>
<evidence type="ECO:0000256" key="2">
    <source>
        <dbReference type="SAM" id="MobiDB-lite"/>
    </source>
</evidence>
<dbReference type="AlphaFoldDB" id="A0A7G5EHI3"/>
<dbReference type="InterPro" id="IPR010131">
    <property type="entry name" value="MdtP/NodT-like"/>
</dbReference>
<dbReference type="PANTHER" id="PTHR30203">
    <property type="entry name" value="OUTER MEMBRANE CATION EFFLUX PROTEIN"/>
    <property type="match status" value="1"/>
</dbReference>
<evidence type="ECO:0000256" key="3">
    <source>
        <dbReference type="SAM" id="SignalP"/>
    </source>
</evidence>
<gene>
    <name evidence="4" type="ORF">HS961_11825</name>
</gene>
<name>A0A7G5EHI3_9BURK</name>
<evidence type="ECO:0000256" key="1">
    <source>
        <dbReference type="SAM" id="Coils"/>
    </source>
</evidence>
<reference evidence="4 5" key="1">
    <citation type="journal article" date="2020" name="G3 (Bethesda)">
        <title>CeMbio - The Caenorhabditis elegans Microbiome Resource.</title>
        <authorList>
            <person name="Dirksen P."/>
            <person name="Assie A."/>
            <person name="Zimmermann J."/>
            <person name="Zhang F."/>
            <person name="Tietje A.M."/>
            <person name="Marsh S.A."/>
            <person name="Felix M.A."/>
            <person name="Shapira M."/>
            <person name="Kaleta C."/>
            <person name="Schulenburg H."/>
            <person name="Samuel B."/>
        </authorList>
    </citation>
    <scope>NUCLEOTIDE SEQUENCE [LARGE SCALE GENOMIC DNA]</scope>
    <source>
        <strain evidence="4 5">BIGb0172</strain>
    </source>
</reference>
<dbReference type="PROSITE" id="PS51257">
    <property type="entry name" value="PROKAR_LIPOPROTEIN"/>
    <property type="match status" value="1"/>
</dbReference>
<evidence type="ECO:0000313" key="5">
    <source>
        <dbReference type="Proteomes" id="UP000515240"/>
    </source>
</evidence>
<evidence type="ECO:0000313" key="4">
    <source>
        <dbReference type="EMBL" id="QMV73458.1"/>
    </source>
</evidence>
<feature type="coiled-coil region" evidence="1">
    <location>
        <begin position="209"/>
        <end position="238"/>
    </location>
</feature>
<dbReference type="Proteomes" id="UP000515240">
    <property type="component" value="Chromosome"/>
</dbReference>
<dbReference type="Gene3D" id="1.20.1600.10">
    <property type="entry name" value="Outer membrane efflux proteins (OEP)"/>
    <property type="match status" value="1"/>
</dbReference>
<keyword evidence="1" id="KW-0175">Coiled coil</keyword>
<dbReference type="EMBL" id="CP058554">
    <property type="protein sequence ID" value="QMV73458.1"/>
    <property type="molecule type" value="Genomic_DNA"/>
</dbReference>
<dbReference type="KEGG" id="cpis:HS961_11825"/>
<keyword evidence="3" id="KW-0732">Signal</keyword>
<sequence>MKRLSTRLSALAAALLLAGCASVSPDGLRSDVAQQLQGRLPDEAALPATDAQAQQLAQTQINAWLQQPVDADTAVRIALLNNPGLQVQLAQLGVADAQRVQAITLPNPSLSLGWFRNGHEREVERKLSFGLVDLLTLPWRSRWQGWQMEQATLEAAQQTLLLAADTRRAWLNAVAAEQALAANTRMHDAAALGGELARRMAVVGNFSKLEQARELAQQQQAAAQLARASLAAEQAREQLAQRMGLWGQQLTFTLPQALPPLPKAASDLRSGDDAEATALRERLDLGALRRNLEVSTDRQGWAALGAVFGDIGLTYSRNTSTERDSGHQERTRGWELDVPLPLFDWGSAASSMARHQVQANAAQLRESAIRARSEARSSWRAYRTAWDLAHQQQTEVLPLAQLVQEETIYRYNGMFISVWQLLAQARSTTQAVLTATEAQRDFWLAETDLQLALSGTSPPPAGASARAARNPAAPAAPQNEPQGH</sequence>
<keyword evidence="5" id="KW-1185">Reference proteome</keyword>
<accession>A0A7G5EHI3</accession>
<feature type="chain" id="PRO_5029009183" evidence="3">
    <location>
        <begin position="24"/>
        <end position="484"/>
    </location>
</feature>